<dbReference type="OrthoDB" id="3237509at2"/>
<dbReference type="InterPro" id="IPR000835">
    <property type="entry name" value="HTH_MarR-typ"/>
</dbReference>
<protein>
    <submittedName>
        <fullName evidence="2">DNA-binding transcriptional regulator, MarR family</fullName>
    </submittedName>
</protein>
<dbReference type="PANTHER" id="PTHR33164:SF104">
    <property type="entry name" value="TRANSCRIPTIONAL REGULATORY PROTEIN"/>
    <property type="match status" value="1"/>
</dbReference>
<dbReference type="SUPFAM" id="SSF46785">
    <property type="entry name" value="Winged helix' DNA-binding domain"/>
    <property type="match status" value="1"/>
</dbReference>
<dbReference type="InterPro" id="IPR011991">
    <property type="entry name" value="ArsR-like_HTH"/>
</dbReference>
<accession>A0A1H5M4U2</accession>
<feature type="domain" description="HTH marR-type" evidence="1">
    <location>
        <begin position="35"/>
        <end position="170"/>
    </location>
</feature>
<dbReference type="PANTHER" id="PTHR33164">
    <property type="entry name" value="TRANSCRIPTIONAL REGULATOR, MARR FAMILY"/>
    <property type="match status" value="1"/>
</dbReference>
<dbReference type="PROSITE" id="PS50995">
    <property type="entry name" value="HTH_MARR_2"/>
    <property type="match status" value="1"/>
</dbReference>
<dbReference type="SMART" id="SM00347">
    <property type="entry name" value="HTH_MARR"/>
    <property type="match status" value="1"/>
</dbReference>
<evidence type="ECO:0000259" key="1">
    <source>
        <dbReference type="PROSITE" id="PS50995"/>
    </source>
</evidence>
<reference evidence="3" key="1">
    <citation type="submission" date="2016-10" db="EMBL/GenBank/DDBJ databases">
        <authorList>
            <person name="Varghese N."/>
        </authorList>
    </citation>
    <scope>NUCLEOTIDE SEQUENCE [LARGE SCALE GENOMIC DNA]</scope>
    <source>
        <strain evidence="3">DSM 44719</strain>
    </source>
</reference>
<dbReference type="CDD" id="cd00090">
    <property type="entry name" value="HTH_ARSR"/>
    <property type="match status" value="1"/>
</dbReference>
<evidence type="ECO:0000313" key="3">
    <source>
        <dbReference type="Proteomes" id="UP000183407"/>
    </source>
</evidence>
<dbReference type="InterPro" id="IPR036390">
    <property type="entry name" value="WH_DNA-bd_sf"/>
</dbReference>
<dbReference type="GO" id="GO:0003700">
    <property type="term" value="F:DNA-binding transcription factor activity"/>
    <property type="evidence" value="ECO:0007669"/>
    <property type="project" value="InterPro"/>
</dbReference>
<proteinExistence type="predicted"/>
<keyword evidence="2" id="KW-0238">DNA-binding</keyword>
<dbReference type="Pfam" id="PF12802">
    <property type="entry name" value="MarR_2"/>
    <property type="match status" value="1"/>
</dbReference>
<dbReference type="RefSeq" id="WP_073371119.1">
    <property type="nucleotide sequence ID" value="NZ_FNTL01000005.1"/>
</dbReference>
<dbReference type="AlphaFoldDB" id="A0A1H5M4U2"/>
<dbReference type="GO" id="GO:0006950">
    <property type="term" value="P:response to stress"/>
    <property type="evidence" value="ECO:0007669"/>
    <property type="project" value="TreeGrafter"/>
</dbReference>
<dbReference type="InterPro" id="IPR039422">
    <property type="entry name" value="MarR/SlyA-like"/>
</dbReference>
<dbReference type="PRINTS" id="PR00598">
    <property type="entry name" value="HTHMARR"/>
</dbReference>
<gene>
    <name evidence="2" type="ORF">SAMN04490220_8628</name>
</gene>
<sequence>MGVEAPSIRDVAGDDGVDRIEQAWVRERPDIDVSSVGIVSRIWRIARYLERERSQRLVELGTDPATLDLLAMLRRSGKPYRMTAGQLTEAALITPAGISNRLDKLERSGLLKRSFHPQDRRRVDVQLTKKGVQLIDEVASDILGRESQLLAFVSEDDDTELRRLLKLLLAHFEDPGRG</sequence>
<dbReference type="EMBL" id="FNTL01000005">
    <property type="protein sequence ID" value="SEE83787.1"/>
    <property type="molecule type" value="Genomic_DNA"/>
</dbReference>
<dbReference type="Gene3D" id="1.10.10.10">
    <property type="entry name" value="Winged helix-like DNA-binding domain superfamily/Winged helix DNA-binding domain"/>
    <property type="match status" value="1"/>
</dbReference>
<organism evidence="2 3">
    <name type="scientific">Rhodococcus jostii</name>
    <dbReference type="NCBI Taxonomy" id="132919"/>
    <lineage>
        <taxon>Bacteria</taxon>
        <taxon>Bacillati</taxon>
        <taxon>Actinomycetota</taxon>
        <taxon>Actinomycetes</taxon>
        <taxon>Mycobacteriales</taxon>
        <taxon>Nocardiaceae</taxon>
        <taxon>Rhodococcus</taxon>
    </lineage>
</organism>
<evidence type="ECO:0000313" key="2">
    <source>
        <dbReference type="EMBL" id="SEE83787.1"/>
    </source>
</evidence>
<dbReference type="GO" id="GO:0003677">
    <property type="term" value="F:DNA binding"/>
    <property type="evidence" value="ECO:0007669"/>
    <property type="project" value="UniProtKB-KW"/>
</dbReference>
<dbReference type="Proteomes" id="UP000183407">
    <property type="component" value="Unassembled WGS sequence"/>
</dbReference>
<dbReference type="InterPro" id="IPR036388">
    <property type="entry name" value="WH-like_DNA-bd_sf"/>
</dbReference>
<name>A0A1H5M4U2_RHOJO</name>